<dbReference type="Proteomes" id="UP000267516">
    <property type="component" value="Segment"/>
</dbReference>
<organism evidence="1">
    <name type="scientific">White spot syndrome virus</name>
    <dbReference type="NCBI Taxonomy" id="342409"/>
    <lineage>
        <taxon>Viruses</taxon>
        <taxon>Viruses incertae sedis</taxon>
        <taxon>Naldaviricetes</taxon>
        <taxon>Nimaviridae</taxon>
        <taxon>Whispovirus</taxon>
    </lineage>
</organism>
<proteinExistence type="predicted"/>
<name>A0A2D3I547_9VIRU</name>
<protein>
    <submittedName>
        <fullName evidence="1">ORF914</fullName>
    </submittedName>
</protein>
<evidence type="ECO:0000313" key="1">
    <source>
        <dbReference type="EMBL" id="ATU83506.1"/>
    </source>
</evidence>
<accession>A0A2D3I547</accession>
<reference evidence="1" key="1">
    <citation type="journal article" date="2018" name="Aquaculture">
        <title>Complete genome sequence of a white spot syndrome virus associated with a disease incursion in Australia.</title>
        <authorList>
            <person name="Oakey J."/>
            <person name="Smith C.S."/>
        </authorList>
    </citation>
    <scope>NUCLEOTIDE SEQUENCE [LARGE SCALE GENOMIC DNA]</scope>
    <source>
        <strain evidence="1">WSSV-AU</strain>
    </source>
</reference>
<dbReference type="EMBL" id="MF768985">
    <property type="protein sequence ID" value="ATU83506.1"/>
    <property type="molecule type" value="Genomic_DNA"/>
</dbReference>
<sequence>MLGVNSFVLSRVNPIVRFTLSRLYLSFAKTVIKCSVAFAASLEPHVVLGLLVNGRLFGKFPLPSVKGENTVLILLHQSPVALMDNTSERFFDISVEVVILYVFNVHILTPSQKTHTSIDFELWVLDARPLSSCTPAPVVFCSNIRVIRNETTPQLVF</sequence>